<evidence type="ECO:0000256" key="1">
    <source>
        <dbReference type="SAM" id="MobiDB-lite"/>
    </source>
</evidence>
<dbReference type="Proteomes" id="UP000184330">
    <property type="component" value="Unassembled WGS sequence"/>
</dbReference>
<feature type="compositionally biased region" description="Basic and acidic residues" evidence="1">
    <location>
        <begin position="209"/>
        <end position="218"/>
    </location>
</feature>
<evidence type="ECO:0000313" key="3">
    <source>
        <dbReference type="Proteomes" id="UP000184330"/>
    </source>
</evidence>
<dbReference type="AlphaFoldDB" id="A0A1L7WYA5"/>
<sequence length="378" mass="42822">MSTGPQEREEMVRWLTKGLEQLSDRPPVSVPDGQEPLGTTGSCPNWYIEDRCKSLKKGEISARPFVIHETVLPKEPLTRQEDWPKDKLLRCSKDWVCYILKEILDSLEALENGDIRLKQVYVKPKAAQEKHVDKRAIMDRIFDVYEAVDELTLTRKGKSTGKEMRAMDLHKILNDDDILDSYRWDIDRTDIPGSIKRIQISAMEERPPCPLVDRRETGARTSQGAAGPKHSIGVPKPAGQLRFTPGRSRVANMREIKGRDTIPAVRNPVSSKGIGESSIRFGERASRCEYESNGCGLRSCRFCVVLATTRFSPKLPNIRHNDSQIPERTPNPSLALHRQYDGRKRAAEYARRATQWHIHPVLPRSTSVSEASLGGNHR</sequence>
<reference evidence="2 3" key="1">
    <citation type="submission" date="2016-03" db="EMBL/GenBank/DDBJ databases">
        <authorList>
            <person name="Ploux O."/>
        </authorList>
    </citation>
    <scope>NUCLEOTIDE SEQUENCE [LARGE SCALE GENOMIC DNA]</scope>
    <source>
        <strain evidence="2 3">UAMH 11012</strain>
    </source>
</reference>
<dbReference type="EMBL" id="FJOG01000010">
    <property type="protein sequence ID" value="CZR57738.1"/>
    <property type="molecule type" value="Genomic_DNA"/>
</dbReference>
<feature type="region of interest" description="Disordered" evidence="1">
    <location>
        <begin position="209"/>
        <end position="240"/>
    </location>
</feature>
<gene>
    <name evidence="2" type="ORF">PAC_07627</name>
</gene>
<name>A0A1L7WYA5_9HELO</name>
<proteinExistence type="predicted"/>
<accession>A0A1L7WYA5</accession>
<keyword evidence="3" id="KW-1185">Reference proteome</keyword>
<organism evidence="2 3">
    <name type="scientific">Phialocephala subalpina</name>
    <dbReference type="NCBI Taxonomy" id="576137"/>
    <lineage>
        <taxon>Eukaryota</taxon>
        <taxon>Fungi</taxon>
        <taxon>Dikarya</taxon>
        <taxon>Ascomycota</taxon>
        <taxon>Pezizomycotina</taxon>
        <taxon>Leotiomycetes</taxon>
        <taxon>Helotiales</taxon>
        <taxon>Mollisiaceae</taxon>
        <taxon>Phialocephala</taxon>
        <taxon>Phialocephala fortinii species complex</taxon>
    </lineage>
</organism>
<protein>
    <submittedName>
        <fullName evidence="2">Uncharacterized protein</fullName>
    </submittedName>
</protein>
<evidence type="ECO:0000313" key="2">
    <source>
        <dbReference type="EMBL" id="CZR57738.1"/>
    </source>
</evidence>